<feature type="transmembrane region" description="Helical" evidence="1">
    <location>
        <begin position="6"/>
        <end position="26"/>
    </location>
</feature>
<sequence>MLENIYWIIFGAVIALGAFWLFMMWFRSPKDGRWSRGEK</sequence>
<dbReference type="EMBL" id="FOVR01000002">
    <property type="protein sequence ID" value="SFN99315.1"/>
    <property type="molecule type" value="Genomic_DNA"/>
</dbReference>
<organism evidence="2 3">
    <name type="scientific">Cohaesibacter marisflavi</name>
    <dbReference type="NCBI Taxonomy" id="655353"/>
    <lineage>
        <taxon>Bacteria</taxon>
        <taxon>Pseudomonadati</taxon>
        <taxon>Pseudomonadota</taxon>
        <taxon>Alphaproteobacteria</taxon>
        <taxon>Hyphomicrobiales</taxon>
        <taxon>Cohaesibacteraceae</taxon>
    </lineage>
</organism>
<evidence type="ECO:0000313" key="3">
    <source>
        <dbReference type="Proteomes" id="UP000199236"/>
    </source>
</evidence>
<accession>A0A1I5DJ75</accession>
<dbReference type="Proteomes" id="UP000199236">
    <property type="component" value="Unassembled WGS sequence"/>
</dbReference>
<keyword evidence="1" id="KW-0472">Membrane</keyword>
<gene>
    <name evidence="2" type="ORF">SAMN04488056_102626</name>
</gene>
<proteinExistence type="predicted"/>
<name>A0A1I5DJ75_9HYPH</name>
<keyword evidence="1" id="KW-1133">Transmembrane helix</keyword>
<evidence type="ECO:0000313" key="2">
    <source>
        <dbReference type="EMBL" id="SFN99315.1"/>
    </source>
</evidence>
<dbReference type="AlphaFoldDB" id="A0A1I5DJ75"/>
<reference evidence="2 3" key="1">
    <citation type="submission" date="2016-10" db="EMBL/GenBank/DDBJ databases">
        <authorList>
            <person name="de Groot N.N."/>
        </authorList>
    </citation>
    <scope>NUCLEOTIDE SEQUENCE [LARGE SCALE GENOMIC DNA]</scope>
    <source>
        <strain evidence="2 3">CGMCC 1.9157</strain>
    </source>
</reference>
<protein>
    <submittedName>
        <fullName evidence="2">Uncharacterized protein</fullName>
    </submittedName>
</protein>
<keyword evidence="3" id="KW-1185">Reference proteome</keyword>
<keyword evidence="1" id="KW-0812">Transmembrane</keyword>
<evidence type="ECO:0000256" key="1">
    <source>
        <dbReference type="SAM" id="Phobius"/>
    </source>
</evidence>